<name>A0A4Z2FLF4_9TELE</name>
<feature type="compositionally biased region" description="Basic and acidic residues" evidence="1">
    <location>
        <begin position="24"/>
        <end position="42"/>
    </location>
</feature>
<keyword evidence="3" id="KW-1185">Reference proteome</keyword>
<evidence type="ECO:0000313" key="3">
    <source>
        <dbReference type="Proteomes" id="UP000314294"/>
    </source>
</evidence>
<feature type="region of interest" description="Disordered" evidence="1">
    <location>
        <begin position="1"/>
        <end position="90"/>
    </location>
</feature>
<evidence type="ECO:0000313" key="2">
    <source>
        <dbReference type="EMBL" id="TNN41861.1"/>
    </source>
</evidence>
<protein>
    <submittedName>
        <fullName evidence="2">Uncharacterized protein</fullName>
    </submittedName>
</protein>
<organism evidence="2 3">
    <name type="scientific">Liparis tanakae</name>
    <name type="common">Tanaka's snailfish</name>
    <dbReference type="NCBI Taxonomy" id="230148"/>
    <lineage>
        <taxon>Eukaryota</taxon>
        <taxon>Metazoa</taxon>
        <taxon>Chordata</taxon>
        <taxon>Craniata</taxon>
        <taxon>Vertebrata</taxon>
        <taxon>Euteleostomi</taxon>
        <taxon>Actinopterygii</taxon>
        <taxon>Neopterygii</taxon>
        <taxon>Teleostei</taxon>
        <taxon>Neoteleostei</taxon>
        <taxon>Acanthomorphata</taxon>
        <taxon>Eupercaria</taxon>
        <taxon>Perciformes</taxon>
        <taxon>Cottioidei</taxon>
        <taxon>Cottales</taxon>
        <taxon>Liparidae</taxon>
        <taxon>Liparis</taxon>
    </lineage>
</organism>
<dbReference type="AlphaFoldDB" id="A0A4Z2FLF4"/>
<comment type="caution">
    <text evidence="2">The sequence shown here is derived from an EMBL/GenBank/DDBJ whole genome shotgun (WGS) entry which is preliminary data.</text>
</comment>
<evidence type="ECO:0000256" key="1">
    <source>
        <dbReference type="SAM" id="MobiDB-lite"/>
    </source>
</evidence>
<sequence length="161" mass="17271">MDVLRSARSDATEEGERDEVTEDGAGHDPEEDPRVVGHDAQHQHVAQAHLQHVEGRLGAVHQPAGREGEETETPSLPEKWGAAYASGGGANSELLWSHTLHTLSTSKKTASSRTNTTDSTIPGRGDDLDTESPCTLQKSKSSVTLLDTPNQLHTGEVYLEA</sequence>
<feature type="compositionally biased region" description="Low complexity" evidence="1">
    <location>
        <begin position="103"/>
        <end position="117"/>
    </location>
</feature>
<feature type="compositionally biased region" description="Acidic residues" evidence="1">
    <location>
        <begin position="12"/>
        <end position="22"/>
    </location>
</feature>
<proteinExistence type="predicted"/>
<gene>
    <name evidence="2" type="ORF">EYF80_047958</name>
</gene>
<feature type="region of interest" description="Disordered" evidence="1">
    <location>
        <begin position="103"/>
        <end position="134"/>
    </location>
</feature>
<reference evidence="2 3" key="1">
    <citation type="submission" date="2019-03" db="EMBL/GenBank/DDBJ databases">
        <title>First draft genome of Liparis tanakae, snailfish: a comprehensive survey of snailfish specific genes.</title>
        <authorList>
            <person name="Kim W."/>
            <person name="Song I."/>
            <person name="Jeong J.-H."/>
            <person name="Kim D."/>
            <person name="Kim S."/>
            <person name="Ryu S."/>
            <person name="Song J.Y."/>
            <person name="Lee S.K."/>
        </authorList>
    </citation>
    <scope>NUCLEOTIDE SEQUENCE [LARGE SCALE GENOMIC DNA]</scope>
    <source>
        <tissue evidence="2">Muscle</tissue>
    </source>
</reference>
<dbReference type="EMBL" id="SRLO01001076">
    <property type="protein sequence ID" value="TNN41861.1"/>
    <property type="molecule type" value="Genomic_DNA"/>
</dbReference>
<dbReference type="Proteomes" id="UP000314294">
    <property type="component" value="Unassembled WGS sequence"/>
</dbReference>
<feature type="compositionally biased region" description="Basic and acidic residues" evidence="1">
    <location>
        <begin position="1"/>
        <end position="11"/>
    </location>
</feature>
<accession>A0A4Z2FLF4</accession>